<dbReference type="OrthoDB" id="30336at2759"/>
<keyword evidence="1" id="KW-0863">Zinc-finger</keyword>
<evidence type="ECO:0000313" key="5">
    <source>
        <dbReference type="Proteomes" id="UP000009168"/>
    </source>
</evidence>
<evidence type="ECO:0000259" key="3">
    <source>
        <dbReference type="Pfam" id="PF13764"/>
    </source>
</evidence>
<comment type="similarity">
    <text evidence="1">Belongs to the UBR4 family.</text>
</comment>
<dbReference type="InterPro" id="IPR045189">
    <property type="entry name" value="UBR4-like"/>
</dbReference>
<dbReference type="Proteomes" id="UP000009168">
    <property type="component" value="Unassembled WGS sequence"/>
</dbReference>
<keyword evidence="1" id="KW-0479">Metal-binding</keyword>
<evidence type="ECO:0000256" key="2">
    <source>
        <dbReference type="SAM" id="MobiDB-lite"/>
    </source>
</evidence>
<dbReference type="STRING" id="312017.I7MFL3"/>
<feature type="region of interest" description="UBR4 E3 catalytic module" evidence="1">
    <location>
        <begin position="1851"/>
        <end position="2325"/>
    </location>
</feature>
<dbReference type="KEGG" id="tet:TTHERM_00218750"/>
<dbReference type="GeneID" id="7838226"/>
<feature type="domain" description="E3 ubiquitin ligase UBR4 C-terminal" evidence="3">
    <location>
        <begin position="1515"/>
        <end position="2305"/>
    </location>
</feature>
<proteinExistence type="inferred from homology"/>
<evidence type="ECO:0000313" key="4">
    <source>
        <dbReference type="EMBL" id="EAS00302.2"/>
    </source>
</evidence>
<evidence type="ECO:0000256" key="1">
    <source>
        <dbReference type="PROSITE-ProRule" id="PRU01388"/>
    </source>
</evidence>
<dbReference type="InterPro" id="IPR025704">
    <property type="entry name" value="E3_Ub_ligase_UBR4_C"/>
</dbReference>
<keyword evidence="1" id="KW-0862">Zinc</keyword>
<dbReference type="PANTHER" id="PTHR21725">
    <property type="entry name" value="E3 UBIQUITIN-PROTEIN LIGASE UBR4"/>
    <property type="match status" value="1"/>
</dbReference>
<organism evidence="4 5">
    <name type="scientific">Tetrahymena thermophila (strain SB210)</name>
    <dbReference type="NCBI Taxonomy" id="312017"/>
    <lineage>
        <taxon>Eukaryota</taxon>
        <taxon>Sar</taxon>
        <taxon>Alveolata</taxon>
        <taxon>Ciliophora</taxon>
        <taxon>Intramacronucleata</taxon>
        <taxon>Oligohymenophorea</taxon>
        <taxon>Hymenostomatida</taxon>
        <taxon>Tetrahymenina</taxon>
        <taxon>Tetrahymenidae</taxon>
        <taxon>Tetrahymena</taxon>
    </lineage>
</organism>
<dbReference type="InParanoid" id="I7MFL3"/>
<dbReference type="PROSITE" id="PS52043">
    <property type="entry name" value="UBR4_E3"/>
    <property type="match status" value="1"/>
</dbReference>
<dbReference type="InterPro" id="IPR016024">
    <property type="entry name" value="ARM-type_fold"/>
</dbReference>
<keyword evidence="5" id="KW-1185">Reference proteome</keyword>
<dbReference type="GO" id="GO:0008270">
    <property type="term" value="F:zinc ion binding"/>
    <property type="evidence" value="ECO:0007669"/>
    <property type="project" value="UniProtKB-KW"/>
</dbReference>
<dbReference type="Pfam" id="PF13764">
    <property type="entry name" value="E3_UbLigase_R4"/>
    <property type="match status" value="1"/>
</dbReference>
<gene>
    <name evidence="4" type="ORF">TTHERM_00218750</name>
</gene>
<feature type="compositionally biased region" description="Low complexity" evidence="2">
    <location>
        <begin position="1116"/>
        <end position="1131"/>
    </location>
</feature>
<dbReference type="PANTHER" id="PTHR21725:SF1">
    <property type="entry name" value="E3 UBIQUITIN-PROTEIN LIGASE UBR4"/>
    <property type="match status" value="1"/>
</dbReference>
<sequence>MIEDYFQFPLNARPSQNYIDLSIKSQLKESQMYQNKWQVNQTYLCLEQIIQTPINVSCNKLNSLSRSKKNRSNCLIQQNFQLFLDTLQAKEKKTDDTSNQYLEEQSVNKQQNNQKDTSFEVSEIDEEEEEYSIWDNSQLEEQGFDSKNFYNKEGKELTFYQLYRMRQCQLLGHVPIEKTIENFSLISQLYLEPTKKSEIYEQQQYLLQNYKTQSHSNNRTNQEFIEVSLLVHQSFKMIEEKSFEPAYSSQITISQQPQKLDIEEPVINFQDTTEPNGWDPVTSQNLGKLFEEFFIDNQSEEIRNSTLQLLSSLWIAGKQQQKEEFIKQFEEKSKTLLNYGKNNKEFFKLFSFLCSNILKDQNVKLAFKEKIKSLFTSLIQIFKEGLNQLVNHPDHKLYLFLEDIVDDYSTFKPQYLEANGCLNCYGHNKQNSVKEDKLTVLQQEMRTGNNKLIIKLKKTMEIQQITLPRDSAYQKAKKNFVKQINIYVNNNLSSDMNALKSDMSLWKRVKQSNVEKETSKEYIITFPVPISAKFLCIEFNITAKLPPQCSRCPEVRAEGSGFYCSQCQYSPIIQVESTTLKYVPSSFSDIIVIDSDKSKENCEASISEYSSIILEVQRDLLKEKQKLRILYDRYYGTKCNNSVGILLNSDELDKLYQELMTNMNYLMSYRKALAQYSGVCEQSLKKQIFQNQILGDQQHNCYGCLQSFLNIFLTQINQKQSLILFQEIVGEEEIKSFVDVIEQVYSQQDFYPQKITQKAMRIHKNIFMHAFNDKKYEYLNAFINNIKQDLLEMRQENALVRKNENFQNLRLRLVDLRFLQEAFRDQIDQLNAQDSLNAEEQSILKKFQELSGKIILLVNQVMPTFFQKGLTSSLNFQNDIIVSLLEIILSEFNNILPGGIYENRIPTSCQNCTSIDQIFQKDKSTADKFSDSFEKKFNPRNNRMQHQSFRDSISFGNNSSFQGQFPPPPSSWRQSDFYQSRDREVREQVINQMLGGTTHASGISGFDRQTGANWVSGYGNFLSYQNQLQQTVNQSVSKESYKKKIVSSRISQAQQEILNFPVGSQLQQFQIPPPSQFPGGTSQLIPPLPTLSNHLANILPPQISTPSRKTGGDLGNKGSSSKAKKGQQANQRSDQERLLEFMTLLIGCTDLPESSNFSSSHGIHPKIISSTHQIMEIEQLKEKIEQQTQSFKIKPDNWLQNCIQLFDSRRLQELIHTIILQIAHFNSRVACFLLLHALPDALSKQGSSMCYFELFKEVILVLNSNTSKGTLQATASTRKLPGLSMMHQQSSEDLGLSRKELDEDAINEELEYLEILSTMFKNLDQQLKSYASLKNKQLISTKEFFIQNLNSGSSLNYLTNLIKIFIENPNIKQAFKNNNKLYMQQIISSVVSIRKFKYILNQNFFQIESLLSSLFQELQSNSINEKQNFLKQLITALPSTSNDPLGQEFLMEQINKILIPKKLVPNLRLEVQSNQREYLPSSLPKKEISASEFGTTMNDILIRIKSELPDSSWVIEMLVANKLINNKDLPIDLVYKKVWVQSQQKGVPSNQIDWKKQVLSNPMKIVYRITGFDGEAHEELVDQIVDEDQQTCSQLSKVLFDLFTDETGKETCGLASLIEIIKQIYSDPEQKSKLLSIITIMNIACKHSEGRIKALQYNGLSVILKVLMNNLPNMNESEPESLIQNIFELIHGLLEESENTKFKINQSGMEIESISADAIKEEEEECLKNVMVCIDKINKIDEKGGKNKNNQLIQDLIRILPILTHDYLKPSQFLVNNFSQAIQFEEDQIKKDNLDKINKYIEIAEKIPEDFQSFREESIRQGILEKATLAFMSVIPGYNQIDQPKAKLQKNCLKRCLAVFMGLMKGNFHVQTILNEAGILHSIYQLADPTIKIDEVGKISESLIEYIVSEKNNVDKNVQNDILKIKQEDAQKKKEKADMVKKNQLSMLTNNAQKILQNFNFNDIEEEQSIKCVVCQEGYTLRPQEIMGAYIFSTQTNIADEKKLMYDPFSYSEKPSVTSATSFNCIHLKCHQDAVIADQNSKKPKGEWEGALIRNSEAKCNNWFPIKGPEIEQNQMDQGLKKYVKGIGQLGQNGQSLAWILINDFKGLLIKFSNQEDIAKETRTTFEHNLKIFPFFISTVSYVLSQEDNKELLEKMNVCFQKMLNKEIKDESRKVEIIQTFLVSSLFLLTPEEWKNRVRKIFLNNILNIFVTSYFKNNADLDTRVAKYGQSIFILFALINIIFEKIHSKAASGHQGSLLILQQKLDAYISNSYDTLIEQFQLLHGEYRDKITKFTKVSEYLDYIGIKDEIIQQGEDVTAALIKYKE</sequence>
<dbReference type="RefSeq" id="XP_001020547.2">
    <property type="nucleotide sequence ID" value="XM_001020547.2"/>
</dbReference>
<feature type="region of interest" description="Disordered" evidence="2">
    <location>
        <begin position="1098"/>
        <end position="1134"/>
    </location>
</feature>
<protein>
    <submittedName>
        <fullName evidence="4">E3 ubiquitin-protein ligase UBR4</fullName>
    </submittedName>
</protein>
<name>I7MFL3_TETTS</name>
<accession>I7MFL3</accession>
<dbReference type="EMBL" id="GG662621">
    <property type="protein sequence ID" value="EAS00302.2"/>
    <property type="molecule type" value="Genomic_DNA"/>
</dbReference>
<dbReference type="SUPFAM" id="SSF48371">
    <property type="entry name" value="ARM repeat"/>
    <property type="match status" value="1"/>
</dbReference>
<dbReference type="eggNOG" id="KOG1776">
    <property type="taxonomic scope" value="Eukaryota"/>
</dbReference>
<reference evidence="5" key="1">
    <citation type="journal article" date="2006" name="PLoS Biol.">
        <title>Macronuclear genome sequence of the ciliate Tetrahymena thermophila, a model eukaryote.</title>
        <authorList>
            <person name="Eisen J.A."/>
            <person name="Coyne R.S."/>
            <person name="Wu M."/>
            <person name="Wu D."/>
            <person name="Thiagarajan M."/>
            <person name="Wortman J.R."/>
            <person name="Badger J.H."/>
            <person name="Ren Q."/>
            <person name="Amedeo P."/>
            <person name="Jones K.M."/>
            <person name="Tallon L.J."/>
            <person name="Delcher A.L."/>
            <person name="Salzberg S.L."/>
            <person name="Silva J.C."/>
            <person name="Haas B.J."/>
            <person name="Majoros W.H."/>
            <person name="Farzad M."/>
            <person name="Carlton J.M."/>
            <person name="Smith R.K. Jr."/>
            <person name="Garg J."/>
            <person name="Pearlman R.E."/>
            <person name="Karrer K.M."/>
            <person name="Sun L."/>
            <person name="Manning G."/>
            <person name="Elde N.C."/>
            <person name="Turkewitz A.P."/>
            <person name="Asai D.J."/>
            <person name="Wilkes D.E."/>
            <person name="Wang Y."/>
            <person name="Cai H."/>
            <person name="Collins K."/>
            <person name="Stewart B.A."/>
            <person name="Lee S.R."/>
            <person name="Wilamowska K."/>
            <person name="Weinberg Z."/>
            <person name="Ruzzo W.L."/>
            <person name="Wloga D."/>
            <person name="Gaertig J."/>
            <person name="Frankel J."/>
            <person name="Tsao C.-C."/>
            <person name="Gorovsky M.A."/>
            <person name="Keeling P.J."/>
            <person name="Waller R.F."/>
            <person name="Patron N.J."/>
            <person name="Cherry J.M."/>
            <person name="Stover N.A."/>
            <person name="Krieger C.J."/>
            <person name="del Toro C."/>
            <person name="Ryder H.F."/>
            <person name="Williamson S.C."/>
            <person name="Barbeau R.A."/>
            <person name="Hamilton E.P."/>
            <person name="Orias E."/>
        </authorList>
    </citation>
    <scope>NUCLEOTIDE SEQUENCE [LARGE SCALE GENOMIC DNA]</scope>
    <source>
        <strain evidence="5">SB210</strain>
    </source>
</reference>